<dbReference type="GO" id="GO:0051213">
    <property type="term" value="F:dioxygenase activity"/>
    <property type="evidence" value="ECO:0007669"/>
    <property type="project" value="UniProtKB-KW"/>
</dbReference>
<evidence type="ECO:0000256" key="1">
    <source>
        <dbReference type="SAM" id="SignalP"/>
    </source>
</evidence>
<keyword evidence="2" id="KW-0223">Dioxygenase</keyword>
<feature type="chain" id="PRO_5005553127" evidence="1">
    <location>
        <begin position="24"/>
        <end position="395"/>
    </location>
</feature>
<name>A0A0L1J388_ASPN3</name>
<dbReference type="RefSeq" id="XP_015407125.1">
    <property type="nucleotide sequence ID" value="XM_015551247.1"/>
</dbReference>
<gene>
    <name evidence="2" type="ORF">ANOM_005990</name>
</gene>
<dbReference type="Gene3D" id="2.60.120.10">
    <property type="entry name" value="Jelly Rolls"/>
    <property type="match status" value="2"/>
</dbReference>
<comment type="caution">
    <text evidence="2">The sequence shown here is derived from an EMBL/GenBank/DDBJ whole genome shotgun (WGS) entry which is preliminary data.</text>
</comment>
<dbReference type="EMBL" id="JNOM01000124">
    <property type="protein sequence ID" value="KNG86202.1"/>
    <property type="molecule type" value="Genomic_DNA"/>
</dbReference>
<evidence type="ECO:0000313" key="3">
    <source>
        <dbReference type="Proteomes" id="UP000037505"/>
    </source>
</evidence>
<dbReference type="GeneID" id="26807794"/>
<dbReference type="AlphaFoldDB" id="A0A0L1J388"/>
<dbReference type="CDD" id="cd02215">
    <property type="entry name" value="cupin_QDO_N_C"/>
    <property type="match status" value="1"/>
</dbReference>
<sequence length="395" mass="43614">MRSPFVPWMLSILLLTPFAATEGVPSNKSIIVDTAPNFVRPYVLPKYKGDAIKLTSSQTIRFSITANSSDGAFSLLQHNGKASGWLSARPHTHGLTHEHLYCTRGRCQLWGQKNVTNSSHEARVATPGDYGNIPPGSIHTFQLVDPDSQLTHVFHPGGFEKLFNVFSQGDHDTDGISSPYVPIPDDPSPFGPMTPQEYNRLVSLDLYAAPEEEYIPRRDFVNGTAGDAKQPWHDGPNTPPNDPTTPYFVAKDYGPKYLNTDIGYKVIQPLATPAQTDGNFTMGTIIMSSKLANESVSTATLPHHFALQLEEGQLALQVQGYERVLLLHGDVAFVPAGVSFSYYATVPYTKFMYMNAGDKGLDYQLLRRSVPWEFPAYPVYPGFRANSTGMKPTQL</sequence>
<proteinExistence type="predicted"/>
<dbReference type="Proteomes" id="UP000037505">
    <property type="component" value="Unassembled WGS sequence"/>
</dbReference>
<dbReference type="STRING" id="1509407.A0A0L1J388"/>
<dbReference type="SUPFAM" id="SSF51182">
    <property type="entry name" value="RmlC-like cupins"/>
    <property type="match status" value="1"/>
</dbReference>
<keyword evidence="3" id="KW-1185">Reference proteome</keyword>
<dbReference type="OrthoDB" id="5370773at2759"/>
<dbReference type="InterPro" id="IPR011051">
    <property type="entry name" value="RmlC_Cupin_sf"/>
</dbReference>
<feature type="signal peptide" evidence="1">
    <location>
        <begin position="1"/>
        <end position="23"/>
    </location>
</feature>
<accession>A0A0L1J388</accession>
<protein>
    <submittedName>
        <fullName evidence="2">Quercetin 2,3-dioxygenase</fullName>
    </submittedName>
</protein>
<organism evidence="2 3">
    <name type="scientific">Aspergillus nomiae NRRL (strain ATCC 15546 / NRRL 13137 / CBS 260.88 / M93)</name>
    <dbReference type="NCBI Taxonomy" id="1509407"/>
    <lineage>
        <taxon>Eukaryota</taxon>
        <taxon>Fungi</taxon>
        <taxon>Dikarya</taxon>
        <taxon>Ascomycota</taxon>
        <taxon>Pezizomycotina</taxon>
        <taxon>Eurotiomycetes</taxon>
        <taxon>Eurotiomycetidae</taxon>
        <taxon>Eurotiales</taxon>
        <taxon>Aspergillaceae</taxon>
        <taxon>Aspergillus</taxon>
        <taxon>Aspergillus subgen. Circumdati</taxon>
    </lineage>
</organism>
<dbReference type="PANTHER" id="PTHR43346">
    <property type="entry name" value="LIGAND BINDING DOMAIN PROTEIN, PUTATIVE (AFU_ORTHOLOGUE AFUA_6G14370)-RELATED"/>
    <property type="match status" value="1"/>
</dbReference>
<dbReference type="InterPro" id="IPR014710">
    <property type="entry name" value="RmlC-like_jellyroll"/>
</dbReference>
<dbReference type="PANTHER" id="PTHR43346:SF1">
    <property type="entry name" value="QUERCETIN 2,3-DIOXYGENASE-RELATED"/>
    <property type="match status" value="1"/>
</dbReference>
<dbReference type="CDD" id="cd20281">
    <property type="entry name" value="cupin_QDO_C"/>
    <property type="match status" value="1"/>
</dbReference>
<keyword evidence="1" id="KW-0732">Signal</keyword>
<evidence type="ECO:0000313" key="2">
    <source>
        <dbReference type="EMBL" id="KNG86202.1"/>
    </source>
</evidence>
<reference evidence="2 3" key="1">
    <citation type="submission" date="2014-06" db="EMBL/GenBank/DDBJ databases">
        <title>The Genome of the Aflatoxigenic Filamentous Fungus Aspergillus nomius.</title>
        <authorList>
            <person name="Moore M.G."/>
            <person name="Shannon B.M."/>
            <person name="Brian M.M."/>
        </authorList>
    </citation>
    <scope>NUCLEOTIDE SEQUENCE [LARGE SCALE GENOMIC DNA]</scope>
    <source>
        <strain evidence="2 3">NRRL 13137</strain>
    </source>
</reference>
<dbReference type="InterPro" id="IPR052538">
    <property type="entry name" value="Flavonoid_dioxygenase-like"/>
</dbReference>
<keyword evidence="2" id="KW-0560">Oxidoreductase</keyword>